<dbReference type="NCBIfam" id="TIGR01590">
    <property type="entry name" value="yir-bir-cir_Pla"/>
    <property type="match status" value="1"/>
</dbReference>
<feature type="coiled-coil region" evidence="1">
    <location>
        <begin position="188"/>
        <end position="215"/>
    </location>
</feature>
<accession>A0A449BUK1</accession>
<feature type="compositionally biased region" description="Basic and acidic residues" evidence="2">
    <location>
        <begin position="387"/>
        <end position="399"/>
    </location>
</feature>
<dbReference type="VEuPathDB" id="PlasmoDB:PVVCY_1100150"/>
<dbReference type="KEGG" id="pvv:PVVCY_1100150"/>
<feature type="region of interest" description="Disordered" evidence="2">
    <location>
        <begin position="545"/>
        <end position="611"/>
    </location>
</feature>
<dbReference type="OrthoDB" id="373300at2759"/>
<dbReference type="EMBL" id="LR215067">
    <property type="protein sequence ID" value="VEV57135.1"/>
    <property type="molecule type" value="Genomic_DNA"/>
</dbReference>
<dbReference type="Pfam" id="PF06022">
    <property type="entry name" value="Cir_Bir_Yir"/>
    <property type="match status" value="1"/>
</dbReference>
<organism evidence="3 4">
    <name type="scientific">Plasmodium vinckei vinckei</name>
    <dbReference type="NCBI Taxonomy" id="54757"/>
    <lineage>
        <taxon>Eukaryota</taxon>
        <taxon>Sar</taxon>
        <taxon>Alveolata</taxon>
        <taxon>Apicomplexa</taxon>
        <taxon>Aconoidasida</taxon>
        <taxon>Haemosporida</taxon>
        <taxon>Plasmodiidae</taxon>
        <taxon>Plasmodium</taxon>
        <taxon>Plasmodium (Vinckeia)</taxon>
    </lineage>
</organism>
<protein>
    <submittedName>
        <fullName evidence="3">PIR protein CIR protein</fullName>
    </submittedName>
</protein>
<feature type="compositionally biased region" description="Polar residues" evidence="2">
    <location>
        <begin position="362"/>
        <end position="386"/>
    </location>
</feature>
<dbReference type="Proteomes" id="UP000290582">
    <property type="component" value="Chromosome PVVCY_11"/>
</dbReference>
<reference evidence="3 4" key="1">
    <citation type="submission" date="2019-01" db="EMBL/GenBank/DDBJ databases">
        <authorList>
            <person name="Ramaprasad A."/>
        </authorList>
    </citation>
    <scope>NUCLEOTIDE SEQUENCE [LARGE SCALE GENOMIC DNA]</scope>
</reference>
<keyword evidence="1" id="KW-0175">Coiled coil</keyword>
<evidence type="ECO:0000313" key="4">
    <source>
        <dbReference type="Proteomes" id="UP000290582"/>
    </source>
</evidence>
<evidence type="ECO:0000256" key="1">
    <source>
        <dbReference type="SAM" id="Coils"/>
    </source>
</evidence>
<name>A0A449BUK1_PLAVN</name>
<sequence length="714" mass="79647">MSEGVCKIFLKVDNAFKKNGKPDLKKINTNAKYLKYCPMNIEGVYKCEDDIKGINTMCMYLFTELFNRSLDTQKHENNDSQYVEYVMMWLGYRLFHAESYSSTNFMDFYNNNILKSHLTYTFDNKINKKKQLLDANLYYMSRLYQLFNEMCHITLKYSKNNLYMKEMKNDSVRFYNNYKSLYDYINECDSYLSLLNNLKTQYENLKNSLIKDKRNRRYVSVISVNLKNLPHTRQANKTSTIGFDCPKCKKINSNIEKINPKAMPKLPKPKSAGSSPQSQKVPVPATSKKPEPVKPKPATLSQKSDPKPPSPPQQVSAPAPTSPAKPESVKTKAETSLPSESSQQPEKHPPSSPPVQPPVLTTPIQKGSPDSQGVSNSAVDQLSDQGNKSKDSDSDKRNTSSEMGKQGGDIEHKPEQSQDGEQQNSGSKLGDSSGGTGDPPSEPHPPSQDGKSDIKNSLNQSETSSISEGSFGFVPSFLSLLSNGTKIFNRASDFIDQNQQRINDAKDKISGAYKDAMDNLKSIYSASNDYFNSIIDNITTELNQVNTPKSGSSGGNLPQSSDQSKKIGDSLPPQPSDPPIIPPNPSQKKQSSPQTLSTTPLPKQTDTSTQKTNAQINVQLLKSQNSDPISRTHGNIIPTTWNGSGECKPEIKFMNATLVCCTSEQCSLTRVSVTLILIPIILLIVYKDEKTKTGYKFSWQKKRSTIKYIQTHAR</sequence>
<feature type="compositionally biased region" description="Polar residues" evidence="2">
    <location>
        <begin position="545"/>
        <end position="562"/>
    </location>
</feature>
<dbReference type="AlphaFoldDB" id="A0A449BUK1"/>
<feature type="compositionally biased region" description="Polar residues" evidence="2">
    <location>
        <begin position="417"/>
        <end position="427"/>
    </location>
</feature>
<feature type="compositionally biased region" description="Low complexity" evidence="2">
    <location>
        <begin position="313"/>
        <end position="324"/>
    </location>
</feature>
<feature type="compositionally biased region" description="Low complexity" evidence="2">
    <location>
        <begin position="586"/>
        <end position="605"/>
    </location>
</feature>
<feature type="compositionally biased region" description="Pro residues" evidence="2">
    <location>
        <begin position="572"/>
        <end position="585"/>
    </location>
</feature>
<gene>
    <name evidence="3" type="ORF">PVVCY_1100150</name>
</gene>
<feature type="compositionally biased region" description="Polar residues" evidence="2">
    <location>
        <begin position="455"/>
        <end position="468"/>
    </location>
</feature>
<evidence type="ECO:0000313" key="3">
    <source>
        <dbReference type="EMBL" id="VEV57135.1"/>
    </source>
</evidence>
<evidence type="ECO:0000256" key="2">
    <source>
        <dbReference type="SAM" id="MobiDB-lite"/>
    </source>
</evidence>
<dbReference type="RefSeq" id="XP_037490605.1">
    <property type="nucleotide sequence ID" value="XM_037634512.1"/>
</dbReference>
<feature type="region of interest" description="Disordered" evidence="2">
    <location>
        <begin position="257"/>
        <end position="469"/>
    </location>
</feature>
<dbReference type="GeneID" id="19963117"/>
<proteinExistence type="predicted"/>
<dbReference type="InterPro" id="IPR006477">
    <property type="entry name" value="Yir_bir_cir"/>
</dbReference>